<evidence type="ECO:0000313" key="12">
    <source>
        <dbReference type="EMBL" id="MBW8271109.1"/>
    </source>
</evidence>
<dbReference type="InterPro" id="IPR002941">
    <property type="entry name" value="DNA_methylase_N4/N6"/>
</dbReference>
<dbReference type="InterPro" id="IPR017985">
    <property type="entry name" value="MeTrfase_CN4_CS"/>
</dbReference>
<evidence type="ECO:0000256" key="10">
    <source>
        <dbReference type="SAM" id="MobiDB-lite"/>
    </source>
</evidence>
<dbReference type="EMBL" id="JAHZUY010000070">
    <property type="protein sequence ID" value="MBW8271109.1"/>
    <property type="molecule type" value="Genomic_DNA"/>
</dbReference>
<dbReference type="RefSeq" id="WP_220118887.1">
    <property type="nucleotide sequence ID" value="NZ_JAHZUY010000070.1"/>
</dbReference>
<keyword evidence="4" id="KW-0949">S-adenosyl-L-methionine</keyword>
<evidence type="ECO:0000256" key="2">
    <source>
        <dbReference type="ARBA" id="ARBA00022603"/>
    </source>
</evidence>
<keyword evidence="13" id="KW-1185">Reference proteome</keyword>
<dbReference type="EC" id="2.1.1.-" evidence="9"/>
<dbReference type="PROSITE" id="PS00093">
    <property type="entry name" value="N4_MTASE"/>
    <property type="match status" value="1"/>
</dbReference>
<comment type="catalytic activity">
    <reaction evidence="8">
        <text>a 2'-deoxycytidine in DNA + S-adenosyl-L-methionine = an N(4)-methyl-2'-deoxycytidine in DNA + S-adenosyl-L-homocysteine + H(+)</text>
        <dbReference type="Rhea" id="RHEA:16857"/>
        <dbReference type="Rhea" id="RHEA-COMP:11369"/>
        <dbReference type="Rhea" id="RHEA-COMP:13674"/>
        <dbReference type="ChEBI" id="CHEBI:15378"/>
        <dbReference type="ChEBI" id="CHEBI:57856"/>
        <dbReference type="ChEBI" id="CHEBI:59789"/>
        <dbReference type="ChEBI" id="CHEBI:85452"/>
        <dbReference type="ChEBI" id="CHEBI:137933"/>
        <dbReference type="EC" id="2.1.1.113"/>
    </reaction>
</comment>
<keyword evidence="2" id="KW-0489">Methyltransferase</keyword>
<evidence type="ECO:0000259" key="11">
    <source>
        <dbReference type="SMART" id="SM00470"/>
    </source>
</evidence>
<accession>A0ABS7F6C5</accession>
<evidence type="ECO:0000256" key="7">
    <source>
        <dbReference type="ARBA" id="ARBA00047942"/>
    </source>
</evidence>
<evidence type="ECO:0000313" key="13">
    <source>
        <dbReference type="Proteomes" id="UP001519924"/>
    </source>
</evidence>
<dbReference type="InterPro" id="IPR015840">
    <property type="entry name" value="DNA_MeTrfase_ParB"/>
</dbReference>
<feature type="domain" description="ParB-like N-terminal" evidence="11">
    <location>
        <begin position="11"/>
        <end position="97"/>
    </location>
</feature>
<sequence length="489" mass="52551">MTLPWMAAKILLRPVAELRAHPGNARVHGAAQLEQIKASMLAFGFTNPLLVDEAGVLIAGHGRLEAALALGRERGPVIGLRHLSPAPKAALRLADNRIAENATWDQALLREALAGVQAAAEIDVATLGFSADELSAILAAAEAAVTDGEAPEEADQPEAGGGGAPGMAVTDEAPAEDPVDAQPVPPRQAVTRPGDLWLLGGHRLLCGDSTDAATVARVMGEDRAALLFTSPPYGNQRDYTTGGVSDWDALVRGVFQHLSLVLRDDGQALVNLGLIHRDGEWLPYWQGWLDWMRARGWRRFGLYAWDQGPGLPGDWNGRLAPAFELVFHFNREARQPNKIVPCKWAGTPNKGSGLRAADGEVKAYTHIGLPVQETRIPDSVLRITRHKGRGIETEHPAVFPVALPEFLMRAYTDEGEAVFEPFAGSGTTLLAGQRTGRRVRAIELAPAYVDLAIARWRLLHPDLPVTLAEDGRDYDVVAAARAEALADAA</sequence>
<name>A0ABS7F6C5_9PROT</name>
<evidence type="ECO:0000256" key="1">
    <source>
        <dbReference type="ARBA" id="ARBA00010203"/>
    </source>
</evidence>
<dbReference type="InterPro" id="IPR001091">
    <property type="entry name" value="RM_Methyltransferase"/>
</dbReference>
<protein>
    <recommendedName>
        <fullName evidence="9">Methyltransferase</fullName>
        <ecNumber evidence="9">2.1.1.-</ecNumber>
    </recommendedName>
</protein>
<keyword evidence="3" id="KW-0808">Transferase</keyword>
<dbReference type="SUPFAM" id="SSF110849">
    <property type="entry name" value="ParB/Sulfiredoxin"/>
    <property type="match status" value="1"/>
</dbReference>
<evidence type="ECO:0000256" key="6">
    <source>
        <dbReference type="ARBA" id="ARBA00023125"/>
    </source>
</evidence>
<dbReference type="InterPro" id="IPR003115">
    <property type="entry name" value="ParB_N"/>
</dbReference>
<dbReference type="CDD" id="cd16403">
    <property type="entry name" value="ParB_N_like_MT"/>
    <property type="match status" value="1"/>
</dbReference>
<feature type="region of interest" description="Disordered" evidence="10">
    <location>
        <begin position="146"/>
        <end position="183"/>
    </location>
</feature>
<dbReference type="Proteomes" id="UP001519924">
    <property type="component" value="Unassembled WGS sequence"/>
</dbReference>
<evidence type="ECO:0000256" key="4">
    <source>
        <dbReference type="ARBA" id="ARBA00022691"/>
    </source>
</evidence>
<comment type="similarity">
    <text evidence="1">Belongs to the N(4)/N(6)-methyltransferase family. N(4) subfamily.</text>
</comment>
<keyword evidence="6" id="KW-0238">DNA-binding</keyword>
<gene>
    <name evidence="12" type="ORF">K1J50_16620</name>
</gene>
<dbReference type="Gene3D" id="3.40.50.150">
    <property type="entry name" value="Vaccinia Virus protein VP39"/>
    <property type="match status" value="1"/>
</dbReference>
<dbReference type="Pfam" id="PF01555">
    <property type="entry name" value="N6_N4_Mtase"/>
    <property type="match status" value="1"/>
</dbReference>
<dbReference type="PIRSF" id="PIRSF036758">
    <property type="entry name" value="Aden_M_ParB"/>
    <property type="match status" value="1"/>
</dbReference>
<evidence type="ECO:0000256" key="3">
    <source>
        <dbReference type="ARBA" id="ARBA00022679"/>
    </source>
</evidence>
<evidence type="ECO:0000256" key="5">
    <source>
        <dbReference type="ARBA" id="ARBA00022747"/>
    </source>
</evidence>
<reference evidence="12 13" key="1">
    <citation type="submission" date="2021-08" db="EMBL/GenBank/DDBJ databases">
        <title>Caldovatus sediminis gen. nov., sp. nov., a moderately thermophilic bacterium isolated from a hot spring.</title>
        <authorList>
            <person name="Hu C.-J."/>
            <person name="Li W.-J."/>
            <person name="Xian W.-D."/>
        </authorList>
    </citation>
    <scope>NUCLEOTIDE SEQUENCE [LARGE SCALE GENOMIC DNA]</scope>
    <source>
        <strain evidence="12 13">SYSU G05006</strain>
    </source>
</reference>
<dbReference type="Gene3D" id="3.90.1530.10">
    <property type="entry name" value="Conserved hypothetical protein from pyrococcus furiosus pfu- 392566-001, ParB domain"/>
    <property type="match status" value="1"/>
</dbReference>
<comment type="caution">
    <text evidence="12">The sequence shown here is derived from an EMBL/GenBank/DDBJ whole genome shotgun (WGS) entry which is preliminary data.</text>
</comment>
<proteinExistence type="inferred from homology"/>
<comment type="catalytic activity">
    <reaction evidence="7">
        <text>a 2'-deoxyadenosine in DNA + S-adenosyl-L-methionine = an N(6)-methyl-2'-deoxyadenosine in DNA + S-adenosyl-L-homocysteine + H(+)</text>
        <dbReference type="Rhea" id="RHEA:15197"/>
        <dbReference type="Rhea" id="RHEA-COMP:12418"/>
        <dbReference type="Rhea" id="RHEA-COMP:12419"/>
        <dbReference type="ChEBI" id="CHEBI:15378"/>
        <dbReference type="ChEBI" id="CHEBI:57856"/>
        <dbReference type="ChEBI" id="CHEBI:59789"/>
        <dbReference type="ChEBI" id="CHEBI:90615"/>
        <dbReference type="ChEBI" id="CHEBI:90616"/>
        <dbReference type="EC" id="2.1.1.72"/>
    </reaction>
</comment>
<organism evidence="12 13">
    <name type="scientific">Caldovatus aquaticus</name>
    <dbReference type="NCBI Taxonomy" id="2865671"/>
    <lineage>
        <taxon>Bacteria</taxon>
        <taxon>Pseudomonadati</taxon>
        <taxon>Pseudomonadota</taxon>
        <taxon>Alphaproteobacteria</taxon>
        <taxon>Acetobacterales</taxon>
        <taxon>Roseomonadaceae</taxon>
        <taxon>Caldovatus</taxon>
    </lineage>
</organism>
<dbReference type="InterPro" id="IPR029063">
    <property type="entry name" value="SAM-dependent_MTases_sf"/>
</dbReference>
<dbReference type="SMART" id="SM00470">
    <property type="entry name" value="ParB"/>
    <property type="match status" value="1"/>
</dbReference>
<evidence type="ECO:0000256" key="8">
    <source>
        <dbReference type="ARBA" id="ARBA00049120"/>
    </source>
</evidence>
<dbReference type="PRINTS" id="PR00508">
    <property type="entry name" value="S21N4MTFRASE"/>
</dbReference>
<dbReference type="SUPFAM" id="SSF53335">
    <property type="entry name" value="S-adenosyl-L-methionine-dependent methyltransferases"/>
    <property type="match status" value="1"/>
</dbReference>
<keyword evidence="5" id="KW-0680">Restriction system</keyword>
<evidence type="ECO:0000256" key="9">
    <source>
        <dbReference type="RuleBase" id="RU362026"/>
    </source>
</evidence>
<dbReference type="InterPro" id="IPR036086">
    <property type="entry name" value="ParB/Sulfiredoxin_sf"/>
</dbReference>